<evidence type="ECO:0000256" key="3">
    <source>
        <dbReference type="ARBA" id="ARBA00022692"/>
    </source>
</evidence>
<comment type="caution">
    <text evidence="8">The sequence shown here is derived from an EMBL/GenBank/DDBJ whole genome shotgun (WGS) entry which is preliminary data.</text>
</comment>
<dbReference type="PANTHER" id="PTHR42718:SF9">
    <property type="entry name" value="MAJOR FACILITATOR SUPERFAMILY MULTIDRUG TRANSPORTER MFSC"/>
    <property type="match status" value="1"/>
</dbReference>
<keyword evidence="2" id="KW-0813">Transport</keyword>
<feature type="transmembrane region" description="Helical" evidence="6">
    <location>
        <begin position="222"/>
        <end position="244"/>
    </location>
</feature>
<evidence type="ECO:0000256" key="6">
    <source>
        <dbReference type="SAM" id="Phobius"/>
    </source>
</evidence>
<keyword evidence="10" id="KW-1185">Reference proteome</keyword>
<evidence type="ECO:0000256" key="2">
    <source>
        <dbReference type="ARBA" id="ARBA00022448"/>
    </source>
</evidence>
<feature type="transmembrane region" description="Helical" evidence="6">
    <location>
        <begin position="73"/>
        <end position="93"/>
    </location>
</feature>
<organism evidence="8">
    <name type="scientific">Hexamita inflata</name>
    <dbReference type="NCBI Taxonomy" id="28002"/>
    <lineage>
        <taxon>Eukaryota</taxon>
        <taxon>Metamonada</taxon>
        <taxon>Diplomonadida</taxon>
        <taxon>Hexamitidae</taxon>
        <taxon>Hexamitinae</taxon>
        <taxon>Hexamita</taxon>
    </lineage>
</organism>
<comment type="subcellular location">
    <subcellularLocation>
        <location evidence="1">Membrane</location>
        <topology evidence="1">Multi-pass membrane protein</topology>
    </subcellularLocation>
</comment>
<evidence type="ECO:0000256" key="4">
    <source>
        <dbReference type="ARBA" id="ARBA00022989"/>
    </source>
</evidence>
<keyword evidence="3 6" id="KW-0812">Transmembrane</keyword>
<feature type="transmembrane region" description="Helical" evidence="6">
    <location>
        <begin position="378"/>
        <end position="411"/>
    </location>
</feature>
<dbReference type="GO" id="GO:0022857">
    <property type="term" value="F:transmembrane transporter activity"/>
    <property type="evidence" value="ECO:0007669"/>
    <property type="project" value="InterPro"/>
</dbReference>
<dbReference type="PROSITE" id="PS50850">
    <property type="entry name" value="MFS"/>
    <property type="match status" value="1"/>
</dbReference>
<feature type="domain" description="Major facilitator superfamily (MFS) profile" evidence="7">
    <location>
        <begin position="38"/>
        <end position="481"/>
    </location>
</feature>
<evidence type="ECO:0000313" key="9">
    <source>
        <dbReference type="EMBL" id="CAL6079702.1"/>
    </source>
</evidence>
<keyword evidence="4 6" id="KW-1133">Transmembrane helix</keyword>
<dbReference type="Proteomes" id="UP001642409">
    <property type="component" value="Unassembled WGS sequence"/>
</dbReference>
<dbReference type="Pfam" id="PF07690">
    <property type="entry name" value="MFS_1"/>
    <property type="match status" value="1"/>
</dbReference>
<dbReference type="Gene3D" id="1.20.1250.20">
    <property type="entry name" value="MFS general substrate transporter like domains"/>
    <property type="match status" value="2"/>
</dbReference>
<feature type="transmembrane region" description="Helical" evidence="6">
    <location>
        <begin position="456"/>
        <end position="476"/>
    </location>
</feature>
<protein>
    <submittedName>
        <fullName evidence="8">Major facilitator superfamily protein</fullName>
    </submittedName>
    <submittedName>
        <fullName evidence="9">Major_facilitator superfamily protein</fullName>
    </submittedName>
</protein>
<proteinExistence type="predicted"/>
<evidence type="ECO:0000256" key="5">
    <source>
        <dbReference type="ARBA" id="ARBA00023136"/>
    </source>
</evidence>
<evidence type="ECO:0000313" key="8">
    <source>
        <dbReference type="EMBL" id="CAI9953945.1"/>
    </source>
</evidence>
<dbReference type="AlphaFoldDB" id="A0AA86QLH8"/>
<gene>
    <name evidence="8" type="ORF">HINF_LOCUS41590</name>
    <name evidence="9" type="ORF">HINF_LOCUS59514</name>
</gene>
<feature type="transmembrane region" description="Helical" evidence="6">
    <location>
        <begin position="354"/>
        <end position="372"/>
    </location>
</feature>
<reference evidence="9 10" key="2">
    <citation type="submission" date="2024-07" db="EMBL/GenBank/DDBJ databases">
        <authorList>
            <person name="Akdeniz Z."/>
        </authorList>
    </citation>
    <scope>NUCLEOTIDE SEQUENCE [LARGE SCALE GENOMIC DNA]</scope>
</reference>
<feature type="transmembrane region" description="Helical" evidence="6">
    <location>
        <begin position="292"/>
        <end position="310"/>
    </location>
</feature>
<reference evidence="8" key="1">
    <citation type="submission" date="2023-06" db="EMBL/GenBank/DDBJ databases">
        <authorList>
            <person name="Kurt Z."/>
        </authorList>
    </citation>
    <scope>NUCLEOTIDE SEQUENCE</scope>
</reference>
<feature type="transmembrane region" description="Helical" evidence="6">
    <location>
        <begin position="128"/>
        <end position="150"/>
    </location>
</feature>
<dbReference type="InterPro" id="IPR011701">
    <property type="entry name" value="MFS"/>
</dbReference>
<feature type="transmembrane region" description="Helical" evidence="6">
    <location>
        <begin position="35"/>
        <end position="53"/>
    </location>
</feature>
<feature type="transmembrane region" description="Helical" evidence="6">
    <location>
        <begin position="105"/>
        <end position="122"/>
    </location>
</feature>
<feature type="transmembrane region" description="Helical" evidence="6">
    <location>
        <begin position="322"/>
        <end position="342"/>
    </location>
</feature>
<name>A0AA86QLH8_9EUKA</name>
<dbReference type="EMBL" id="CATOUU010000842">
    <property type="protein sequence ID" value="CAI9953945.1"/>
    <property type="molecule type" value="Genomic_DNA"/>
</dbReference>
<feature type="transmembrane region" description="Helical" evidence="6">
    <location>
        <begin position="162"/>
        <end position="185"/>
    </location>
</feature>
<feature type="transmembrane region" description="Helical" evidence="6">
    <location>
        <begin position="250"/>
        <end position="271"/>
    </location>
</feature>
<sequence>MSQSESTEYQSLLTTENVKPRRSCKDIYKPAGTSYPAFLPLIFFVLLSCYLDSTAMNLALPKIQEEFKIDGYISQWMITAYNLAIAATSIPLAKLADSMGQVSAMYLYLSCMAFGYVGIYFVKNFYAMCAIHFVIGSCFAGATAARMALIRQLSPPDKAQSYMMYTASICTGLSVILPFIASFIINVSWRLIFLICGVCALLSILTLIPYRNPPRKPQTKKCSVDLGGMLTIFIAAGALDLSFTFLSEPIYWLAGTLFAVSLLAFILFYFIELHASDPILPLILMRTPISQYSVLSAISAFVSSGFSYILPQYVAAHGNSSSFSGVVLSIQGAVSTLLTFAVPKITKRYLNKTVLVWSYLLSIIAFIVFVFSPEYFWWFIVMYIVCVLTFATPNFAIPPIMCCLVPVKYAASISAVPNTCRKLGTTISLSITSMIIKSCSQLFIKNGQSKINAFDHSMMIVISVYTALIIISLLFLMKTGQAANESHKKGFDPKKIKQLELEDEEIA</sequence>
<feature type="transmembrane region" description="Helical" evidence="6">
    <location>
        <begin position="191"/>
        <end position="210"/>
    </location>
</feature>
<dbReference type="GO" id="GO:0016020">
    <property type="term" value="C:membrane"/>
    <property type="evidence" value="ECO:0007669"/>
    <property type="project" value="UniProtKB-SubCell"/>
</dbReference>
<evidence type="ECO:0000313" key="10">
    <source>
        <dbReference type="Proteomes" id="UP001642409"/>
    </source>
</evidence>
<evidence type="ECO:0000259" key="7">
    <source>
        <dbReference type="PROSITE" id="PS50850"/>
    </source>
</evidence>
<dbReference type="EMBL" id="CAXDID020000341">
    <property type="protein sequence ID" value="CAL6079702.1"/>
    <property type="molecule type" value="Genomic_DNA"/>
</dbReference>
<feature type="transmembrane region" description="Helical" evidence="6">
    <location>
        <begin position="423"/>
        <end position="444"/>
    </location>
</feature>
<evidence type="ECO:0000256" key="1">
    <source>
        <dbReference type="ARBA" id="ARBA00004141"/>
    </source>
</evidence>
<accession>A0AA86QLH8</accession>
<dbReference type="InterPro" id="IPR036259">
    <property type="entry name" value="MFS_trans_sf"/>
</dbReference>
<dbReference type="SUPFAM" id="SSF103473">
    <property type="entry name" value="MFS general substrate transporter"/>
    <property type="match status" value="1"/>
</dbReference>
<dbReference type="InterPro" id="IPR020846">
    <property type="entry name" value="MFS_dom"/>
</dbReference>
<keyword evidence="5 6" id="KW-0472">Membrane</keyword>
<dbReference type="PANTHER" id="PTHR42718">
    <property type="entry name" value="MAJOR FACILITATOR SUPERFAMILY MULTIDRUG TRANSPORTER MFSC"/>
    <property type="match status" value="1"/>
</dbReference>